<comment type="similarity">
    <text evidence="2 10 11">Belongs to the TonB-dependent receptor family.</text>
</comment>
<dbReference type="InterPro" id="IPR036942">
    <property type="entry name" value="Beta-barrel_TonB_sf"/>
</dbReference>
<dbReference type="RefSeq" id="WP_139938036.1">
    <property type="nucleotide sequence ID" value="NZ_JBHSYP010000022.1"/>
</dbReference>
<evidence type="ECO:0000256" key="12">
    <source>
        <dbReference type="SAM" id="SignalP"/>
    </source>
</evidence>
<evidence type="ECO:0000256" key="8">
    <source>
        <dbReference type="ARBA" id="ARBA00023170"/>
    </source>
</evidence>
<feature type="signal peptide" evidence="12">
    <location>
        <begin position="1"/>
        <end position="24"/>
    </location>
</feature>
<reference evidence="16" key="1">
    <citation type="submission" date="2019-06" db="EMBL/GenBank/DDBJ databases">
        <title>The complete genome of Emcibacter congregatus ZYLT.</title>
        <authorList>
            <person name="Zhao Z."/>
        </authorList>
    </citation>
    <scope>NUCLEOTIDE SEQUENCE [LARGE SCALE GENOMIC DNA]</scope>
    <source>
        <strain evidence="16">MCCC 1A06723</strain>
    </source>
</reference>
<feature type="chain" id="PRO_5021376881" evidence="12">
    <location>
        <begin position="25"/>
        <end position="707"/>
    </location>
</feature>
<proteinExistence type="inferred from homology"/>
<keyword evidence="7 10" id="KW-0472">Membrane</keyword>
<dbReference type="InterPro" id="IPR000531">
    <property type="entry name" value="Beta-barrel_TonB"/>
</dbReference>
<dbReference type="GO" id="GO:0015344">
    <property type="term" value="F:siderophore uptake transmembrane transporter activity"/>
    <property type="evidence" value="ECO:0007669"/>
    <property type="project" value="TreeGrafter"/>
</dbReference>
<evidence type="ECO:0000256" key="9">
    <source>
        <dbReference type="ARBA" id="ARBA00023237"/>
    </source>
</evidence>
<evidence type="ECO:0000313" key="15">
    <source>
        <dbReference type="EMBL" id="TPD62786.1"/>
    </source>
</evidence>
<dbReference type="InterPro" id="IPR037066">
    <property type="entry name" value="Plug_dom_sf"/>
</dbReference>
<dbReference type="GO" id="GO:0009279">
    <property type="term" value="C:cell outer membrane"/>
    <property type="evidence" value="ECO:0007669"/>
    <property type="project" value="UniProtKB-SubCell"/>
</dbReference>
<evidence type="ECO:0000259" key="13">
    <source>
        <dbReference type="Pfam" id="PF00593"/>
    </source>
</evidence>
<dbReference type="PROSITE" id="PS52016">
    <property type="entry name" value="TONB_DEPENDENT_REC_3"/>
    <property type="match status" value="1"/>
</dbReference>
<evidence type="ECO:0000256" key="5">
    <source>
        <dbReference type="ARBA" id="ARBA00022692"/>
    </source>
</evidence>
<keyword evidence="4 10" id="KW-1134">Transmembrane beta strand</keyword>
<organism evidence="15 16">
    <name type="scientific">Emcibacter nanhaiensis</name>
    <dbReference type="NCBI Taxonomy" id="1505037"/>
    <lineage>
        <taxon>Bacteria</taxon>
        <taxon>Pseudomonadati</taxon>
        <taxon>Pseudomonadota</taxon>
        <taxon>Alphaproteobacteria</taxon>
        <taxon>Emcibacterales</taxon>
        <taxon>Emcibacteraceae</taxon>
        <taxon>Emcibacter</taxon>
    </lineage>
</organism>
<accession>A0A501PSM9</accession>
<dbReference type="PANTHER" id="PTHR32552">
    <property type="entry name" value="FERRICHROME IRON RECEPTOR-RELATED"/>
    <property type="match status" value="1"/>
</dbReference>
<dbReference type="InterPro" id="IPR012910">
    <property type="entry name" value="Plug_dom"/>
</dbReference>
<dbReference type="PANTHER" id="PTHR32552:SF82">
    <property type="entry name" value="FCUA PROTEIN"/>
    <property type="match status" value="1"/>
</dbReference>
<dbReference type="OrthoDB" id="9760333at2"/>
<dbReference type="Pfam" id="PF00593">
    <property type="entry name" value="TonB_dep_Rec_b-barrel"/>
    <property type="match status" value="1"/>
</dbReference>
<dbReference type="InterPro" id="IPR010105">
    <property type="entry name" value="TonB_sidphr_rcpt"/>
</dbReference>
<dbReference type="NCBIfam" id="TIGR01783">
    <property type="entry name" value="TonB-siderophor"/>
    <property type="match status" value="1"/>
</dbReference>
<dbReference type="InterPro" id="IPR039426">
    <property type="entry name" value="TonB-dep_rcpt-like"/>
</dbReference>
<evidence type="ECO:0000256" key="6">
    <source>
        <dbReference type="ARBA" id="ARBA00023077"/>
    </source>
</evidence>
<evidence type="ECO:0000256" key="1">
    <source>
        <dbReference type="ARBA" id="ARBA00004571"/>
    </source>
</evidence>
<dbReference type="SUPFAM" id="SSF56935">
    <property type="entry name" value="Porins"/>
    <property type="match status" value="1"/>
</dbReference>
<dbReference type="EMBL" id="VFIY01000004">
    <property type="protein sequence ID" value="TPD62786.1"/>
    <property type="molecule type" value="Genomic_DNA"/>
</dbReference>
<evidence type="ECO:0000313" key="16">
    <source>
        <dbReference type="Proteomes" id="UP000319148"/>
    </source>
</evidence>
<gene>
    <name evidence="15" type="ORF">FIV46_01530</name>
</gene>
<name>A0A501PSM9_9PROT</name>
<evidence type="ECO:0000256" key="7">
    <source>
        <dbReference type="ARBA" id="ARBA00023136"/>
    </source>
</evidence>
<feature type="domain" description="TonB-dependent receptor-like beta-barrel" evidence="13">
    <location>
        <begin position="260"/>
        <end position="676"/>
    </location>
</feature>
<keyword evidence="3 10" id="KW-0813">Transport</keyword>
<dbReference type="AlphaFoldDB" id="A0A501PSM9"/>
<comment type="subcellular location">
    <subcellularLocation>
        <location evidence="1 10">Cell outer membrane</location>
        <topology evidence="1 10">Multi-pass membrane protein</topology>
    </subcellularLocation>
</comment>
<comment type="caution">
    <text evidence="15">The sequence shown here is derived from an EMBL/GenBank/DDBJ whole genome shotgun (WGS) entry which is preliminary data.</text>
</comment>
<keyword evidence="6 11" id="KW-0798">TonB box</keyword>
<keyword evidence="8 15" id="KW-0675">Receptor</keyword>
<evidence type="ECO:0000256" key="11">
    <source>
        <dbReference type="RuleBase" id="RU003357"/>
    </source>
</evidence>
<evidence type="ECO:0000256" key="4">
    <source>
        <dbReference type="ARBA" id="ARBA00022452"/>
    </source>
</evidence>
<keyword evidence="12" id="KW-0732">Signal</keyword>
<dbReference type="CDD" id="cd01347">
    <property type="entry name" value="ligand_gated_channel"/>
    <property type="match status" value="1"/>
</dbReference>
<evidence type="ECO:0000259" key="14">
    <source>
        <dbReference type="Pfam" id="PF07715"/>
    </source>
</evidence>
<dbReference type="GO" id="GO:0015891">
    <property type="term" value="P:siderophore transport"/>
    <property type="evidence" value="ECO:0007669"/>
    <property type="project" value="InterPro"/>
</dbReference>
<dbReference type="GO" id="GO:0038023">
    <property type="term" value="F:signaling receptor activity"/>
    <property type="evidence" value="ECO:0007669"/>
    <property type="project" value="InterPro"/>
</dbReference>
<dbReference type="Pfam" id="PF07715">
    <property type="entry name" value="Plug"/>
    <property type="match status" value="1"/>
</dbReference>
<evidence type="ECO:0000256" key="10">
    <source>
        <dbReference type="PROSITE-ProRule" id="PRU01360"/>
    </source>
</evidence>
<dbReference type="Gene3D" id="2.170.130.10">
    <property type="entry name" value="TonB-dependent receptor, plug domain"/>
    <property type="match status" value="1"/>
</dbReference>
<feature type="domain" description="TonB-dependent receptor plug" evidence="14">
    <location>
        <begin position="64"/>
        <end position="165"/>
    </location>
</feature>
<keyword evidence="9 10" id="KW-0998">Cell outer membrane</keyword>
<evidence type="ECO:0000256" key="2">
    <source>
        <dbReference type="ARBA" id="ARBA00009810"/>
    </source>
</evidence>
<dbReference type="Proteomes" id="UP000319148">
    <property type="component" value="Unassembled WGS sequence"/>
</dbReference>
<sequence length="707" mass="77687">MFKRYLAASCAVAALTVGSHSASAAETSYQDDDDRAIETINVVAHKLTELETENNGGALGKRPVLETPFSVDLISLEDMEIRQVNTLDSLFSREASVSIDGSAYSTFGATVRVRGLPLDYTNSFKINGMSINNFSGELPYEAFEQVTLLKGATGFMYGMAAPGGTVNYVTKKPVADLLSVDFGIRSDSVLSGHLDAGTRLGDHEQYGFRVNLVKENGNTYLDEGKIDRETAALAFDAHLTESLYWTVDLMYSDRLTENSWTVMNNSMDSSEPLPDTVDGNRSIGVDGTFDSYKNLVAITSLNWDINDNWNARLEYDYSENDTRWVKTLAYLLNGAGDVSLALYDQYFDVNYSQVQAIVNGEFETGGLTHNVVLGASYQKATTYRNDPNRRVTWGYGVDNLFNPVDLPAYSSTLEEDLSMAWTDTQRSAFVSDAIEFSEKWEVLFGLRANEIEHTPSDYFSAFHDDYKDTAVSPTAALMFKPNSKTIYYVSFVESFEGSTSAVGESYANANELLPPLKSKQYELGMKTAGDGWSVTLALFRIERGAEIVTADNYLVQDGNTLYQGLEFSGAAEVTENLSLYGDVMLLDTEYDKTNSAIEGNDVAGAPKQQVSLQLNYVVDALPGLTLNLGGKYHGKTKLDAANVWELPAYTVIYSGASYSTTLAGNAITLIGTIDNLFDKQYWAVGDAYGGLRIGEPRTFAFKVKADF</sequence>
<keyword evidence="16" id="KW-1185">Reference proteome</keyword>
<dbReference type="Gene3D" id="2.40.170.20">
    <property type="entry name" value="TonB-dependent receptor, beta-barrel domain"/>
    <property type="match status" value="1"/>
</dbReference>
<protein>
    <submittedName>
        <fullName evidence="15">TonB-dependent siderophore receptor</fullName>
    </submittedName>
</protein>
<keyword evidence="5 10" id="KW-0812">Transmembrane</keyword>
<evidence type="ECO:0000256" key="3">
    <source>
        <dbReference type="ARBA" id="ARBA00022448"/>
    </source>
</evidence>